<keyword evidence="6" id="KW-0547">Nucleotide-binding</keyword>
<evidence type="ECO:0000256" key="5">
    <source>
        <dbReference type="ARBA" id="ARBA00047913"/>
    </source>
</evidence>
<comment type="similarity">
    <text evidence="1 6">Belongs to the GatC family.</text>
</comment>
<dbReference type="EMBL" id="JACRTL010000001">
    <property type="protein sequence ID" value="MBC8610182.1"/>
    <property type="molecule type" value="Genomic_DNA"/>
</dbReference>
<comment type="catalytic activity">
    <reaction evidence="5 6">
        <text>L-glutamyl-tRNA(Gln) + L-glutamine + ATP + H2O = L-glutaminyl-tRNA(Gln) + L-glutamate + ADP + phosphate + H(+)</text>
        <dbReference type="Rhea" id="RHEA:17521"/>
        <dbReference type="Rhea" id="RHEA-COMP:9681"/>
        <dbReference type="Rhea" id="RHEA-COMP:9684"/>
        <dbReference type="ChEBI" id="CHEBI:15377"/>
        <dbReference type="ChEBI" id="CHEBI:15378"/>
        <dbReference type="ChEBI" id="CHEBI:29985"/>
        <dbReference type="ChEBI" id="CHEBI:30616"/>
        <dbReference type="ChEBI" id="CHEBI:43474"/>
        <dbReference type="ChEBI" id="CHEBI:58359"/>
        <dbReference type="ChEBI" id="CHEBI:78520"/>
        <dbReference type="ChEBI" id="CHEBI:78521"/>
        <dbReference type="ChEBI" id="CHEBI:456216"/>
    </reaction>
</comment>
<dbReference type="GO" id="GO:0050567">
    <property type="term" value="F:glutaminyl-tRNA synthase (glutamine-hydrolyzing) activity"/>
    <property type="evidence" value="ECO:0007669"/>
    <property type="project" value="UniProtKB-UniRule"/>
</dbReference>
<keyword evidence="6" id="KW-0436">Ligase</keyword>
<gene>
    <name evidence="6 7" type="primary">gatC</name>
    <name evidence="7" type="ORF">H8702_03455</name>
</gene>
<dbReference type="SUPFAM" id="SSF141000">
    <property type="entry name" value="Glu-tRNAGln amidotransferase C subunit"/>
    <property type="match status" value="1"/>
</dbReference>
<dbReference type="AlphaFoldDB" id="A0A8J6TYN5"/>
<keyword evidence="6" id="KW-0648">Protein biosynthesis</keyword>
<evidence type="ECO:0000256" key="2">
    <source>
        <dbReference type="ARBA" id="ARBA00011123"/>
    </source>
</evidence>
<accession>A0A8J6TYN5</accession>
<dbReference type="GO" id="GO:0006412">
    <property type="term" value="P:translation"/>
    <property type="evidence" value="ECO:0007669"/>
    <property type="project" value="UniProtKB-UniRule"/>
</dbReference>
<sequence>MIDIKHIAKLSRLCVTEQEEEKFAKEMENIVAMIQDLPQLDDTGALMDPNQPMILREDTAQQHFKRDALLQNAPQTKAGCVVVPKVVD</sequence>
<dbReference type="Pfam" id="PF02686">
    <property type="entry name" value="GatC"/>
    <property type="match status" value="1"/>
</dbReference>
<evidence type="ECO:0000256" key="1">
    <source>
        <dbReference type="ARBA" id="ARBA00010757"/>
    </source>
</evidence>
<dbReference type="EC" id="6.3.5.-" evidence="6"/>
<evidence type="ECO:0000313" key="8">
    <source>
        <dbReference type="Proteomes" id="UP000632659"/>
    </source>
</evidence>
<name>A0A8J6TYN5_9FIRM</name>
<dbReference type="PANTHER" id="PTHR15004">
    <property type="entry name" value="GLUTAMYL-TRNA(GLN) AMIDOTRANSFERASE SUBUNIT C, MITOCHONDRIAL"/>
    <property type="match status" value="1"/>
</dbReference>
<dbReference type="NCBIfam" id="TIGR00135">
    <property type="entry name" value="gatC"/>
    <property type="match status" value="1"/>
</dbReference>
<comment type="subunit">
    <text evidence="2 6">Heterotrimer of A, B and C subunits.</text>
</comment>
<reference evidence="7" key="1">
    <citation type="submission" date="2020-08" db="EMBL/GenBank/DDBJ databases">
        <title>Genome public.</title>
        <authorList>
            <person name="Liu C."/>
            <person name="Sun Q."/>
        </authorList>
    </citation>
    <scope>NUCLEOTIDE SEQUENCE</scope>
    <source>
        <strain evidence="7">NSJ-15</strain>
    </source>
</reference>
<evidence type="ECO:0000256" key="6">
    <source>
        <dbReference type="HAMAP-Rule" id="MF_00122"/>
    </source>
</evidence>
<evidence type="ECO:0000313" key="7">
    <source>
        <dbReference type="EMBL" id="MBC8610182.1"/>
    </source>
</evidence>
<dbReference type="GO" id="GO:0070681">
    <property type="term" value="P:glutaminyl-tRNAGln biosynthesis via transamidation"/>
    <property type="evidence" value="ECO:0007669"/>
    <property type="project" value="TreeGrafter"/>
</dbReference>
<evidence type="ECO:0000256" key="4">
    <source>
        <dbReference type="ARBA" id="ARBA00047380"/>
    </source>
</evidence>
<comment type="function">
    <text evidence="3 6">Allows the formation of correctly charged Asn-tRNA(Asn) or Gln-tRNA(Gln) through the transamidation of misacylated Asp-tRNA(Asn) or Glu-tRNA(Gln) in organisms which lack either or both of asparaginyl-tRNA or glutaminyl-tRNA synthetases. The reaction takes place in the presence of glutamine and ATP through an activated phospho-Asp-tRNA(Asn) or phospho-Glu-tRNA(Gln).</text>
</comment>
<dbReference type="OrthoDB" id="9813938at2"/>
<dbReference type="Proteomes" id="UP000632659">
    <property type="component" value="Unassembled WGS sequence"/>
</dbReference>
<dbReference type="InterPro" id="IPR003837">
    <property type="entry name" value="GatC"/>
</dbReference>
<comment type="caution">
    <text evidence="7">The sequence shown here is derived from an EMBL/GenBank/DDBJ whole genome shotgun (WGS) entry which is preliminary data.</text>
</comment>
<keyword evidence="6" id="KW-0067">ATP-binding</keyword>
<dbReference type="PANTHER" id="PTHR15004:SF0">
    <property type="entry name" value="GLUTAMYL-TRNA(GLN) AMIDOTRANSFERASE SUBUNIT C, MITOCHONDRIAL"/>
    <property type="match status" value="1"/>
</dbReference>
<proteinExistence type="inferred from homology"/>
<dbReference type="HAMAP" id="MF_00122">
    <property type="entry name" value="GatC"/>
    <property type="match status" value="1"/>
</dbReference>
<dbReference type="GO" id="GO:0006450">
    <property type="term" value="P:regulation of translational fidelity"/>
    <property type="evidence" value="ECO:0007669"/>
    <property type="project" value="InterPro"/>
</dbReference>
<dbReference type="InterPro" id="IPR036113">
    <property type="entry name" value="Asp/Glu-ADT_sf_sub_c"/>
</dbReference>
<dbReference type="RefSeq" id="WP_093988588.1">
    <property type="nucleotide sequence ID" value="NZ_FYDD01000003.1"/>
</dbReference>
<organism evidence="7 8">
    <name type="scientific">Massiliimalia timonensis</name>
    <dbReference type="NCBI Taxonomy" id="1987501"/>
    <lineage>
        <taxon>Bacteria</taxon>
        <taxon>Bacillati</taxon>
        <taxon>Bacillota</taxon>
        <taxon>Clostridia</taxon>
        <taxon>Eubacteriales</taxon>
        <taxon>Oscillospiraceae</taxon>
        <taxon>Massiliimalia</taxon>
    </lineage>
</organism>
<dbReference type="Gene3D" id="1.10.20.60">
    <property type="entry name" value="Glu-tRNAGln amidotransferase C subunit, N-terminal domain"/>
    <property type="match status" value="1"/>
</dbReference>
<comment type="catalytic activity">
    <reaction evidence="4 6">
        <text>L-aspartyl-tRNA(Asn) + L-glutamine + ATP + H2O = L-asparaginyl-tRNA(Asn) + L-glutamate + ADP + phosphate + 2 H(+)</text>
        <dbReference type="Rhea" id="RHEA:14513"/>
        <dbReference type="Rhea" id="RHEA-COMP:9674"/>
        <dbReference type="Rhea" id="RHEA-COMP:9677"/>
        <dbReference type="ChEBI" id="CHEBI:15377"/>
        <dbReference type="ChEBI" id="CHEBI:15378"/>
        <dbReference type="ChEBI" id="CHEBI:29985"/>
        <dbReference type="ChEBI" id="CHEBI:30616"/>
        <dbReference type="ChEBI" id="CHEBI:43474"/>
        <dbReference type="ChEBI" id="CHEBI:58359"/>
        <dbReference type="ChEBI" id="CHEBI:78515"/>
        <dbReference type="ChEBI" id="CHEBI:78516"/>
        <dbReference type="ChEBI" id="CHEBI:456216"/>
    </reaction>
</comment>
<keyword evidence="8" id="KW-1185">Reference proteome</keyword>
<protein>
    <recommendedName>
        <fullName evidence="6">Aspartyl/glutamyl-tRNA(Asn/Gln) amidotransferase subunit C</fullName>
        <shortName evidence="6">Asp/Glu-ADT subunit C</shortName>
        <ecNumber evidence="6">6.3.5.-</ecNumber>
    </recommendedName>
</protein>
<evidence type="ECO:0000256" key="3">
    <source>
        <dbReference type="ARBA" id="ARBA00024799"/>
    </source>
</evidence>
<dbReference type="GO" id="GO:0005524">
    <property type="term" value="F:ATP binding"/>
    <property type="evidence" value="ECO:0007669"/>
    <property type="project" value="UniProtKB-KW"/>
</dbReference>